<dbReference type="GO" id="GO:0032259">
    <property type="term" value="P:methylation"/>
    <property type="evidence" value="ECO:0007669"/>
    <property type="project" value="UniProtKB-KW"/>
</dbReference>
<protein>
    <submittedName>
        <fullName evidence="3">SAM-dependent methyltransferase</fullName>
    </submittedName>
</protein>
<dbReference type="EMBL" id="LILB01000001">
    <property type="protein sequence ID" value="KOO51685.1"/>
    <property type="molecule type" value="Genomic_DNA"/>
</dbReference>
<evidence type="ECO:0000313" key="4">
    <source>
        <dbReference type="Proteomes" id="UP000036867"/>
    </source>
</evidence>
<dbReference type="GO" id="GO:0003838">
    <property type="term" value="F:sterol 24-C-methyltransferase activity"/>
    <property type="evidence" value="ECO:0007669"/>
    <property type="project" value="TreeGrafter"/>
</dbReference>
<dbReference type="PATRIC" id="fig|263475.3.peg.1253"/>
<sequence length="200" mass="22827">MNLLNQLIEQAKNPKGIIGSIMLRIMNSAHTSMNRWALEKIKVKESAVILDIGCGGGKTIQLLSKLNTSGKIVGIDYSEQAVNDSIRANKQDVEKGKVNILQASVTDMPFQNNTFDIITAFQTHYFWPDLENGVKEAFRVLNKDGHFLIIAEQYKINYHMKTFKTKEELEQLFIKTGFNSIRFYEQNNAKWLCVEGHKTK</sequence>
<dbReference type="PANTHER" id="PTHR44068">
    <property type="entry name" value="ZGC:194242"/>
    <property type="match status" value="1"/>
</dbReference>
<gene>
    <name evidence="3" type="ORF">AMD00_04305</name>
</gene>
<dbReference type="GeneID" id="301135325"/>
<dbReference type="InterPro" id="IPR050447">
    <property type="entry name" value="Erg6_SMT_methyltransf"/>
</dbReference>
<reference evidence="4" key="1">
    <citation type="submission" date="2015-08" db="EMBL/GenBank/DDBJ databases">
        <title>Fjat-10028 dsm 16317.</title>
        <authorList>
            <person name="Liu B."/>
            <person name="Wang J."/>
            <person name="Zhu Y."/>
            <person name="Liu G."/>
            <person name="Chen Q."/>
            <person name="Chen Z."/>
            <person name="Lan J."/>
            <person name="Che J."/>
            <person name="Ge C."/>
            <person name="Shi H."/>
            <person name="Pan Z."/>
            <person name="Liu X."/>
        </authorList>
    </citation>
    <scope>NUCLEOTIDE SEQUENCE [LARGE SCALE GENOMIC DNA]</scope>
    <source>
        <strain evidence="4">DSM 16317</strain>
    </source>
</reference>
<dbReference type="RefSeq" id="WP_053415841.1">
    <property type="nucleotide sequence ID" value="NZ_LILB01000001.1"/>
</dbReference>
<keyword evidence="1 3" id="KW-0808">Transferase</keyword>
<comment type="caution">
    <text evidence="3">The sequence shown here is derived from an EMBL/GenBank/DDBJ whole genome shotgun (WGS) entry which is preliminary data.</text>
</comment>
<name>A0A0M0LKS4_9BACL</name>
<dbReference type="GO" id="GO:0016126">
    <property type="term" value="P:sterol biosynthetic process"/>
    <property type="evidence" value="ECO:0007669"/>
    <property type="project" value="TreeGrafter"/>
</dbReference>
<dbReference type="InterPro" id="IPR029063">
    <property type="entry name" value="SAM-dependent_MTases_sf"/>
</dbReference>
<evidence type="ECO:0000313" key="3">
    <source>
        <dbReference type="EMBL" id="KOO51685.1"/>
    </source>
</evidence>
<accession>A0A0M0LKS4</accession>
<dbReference type="OrthoDB" id="9795864at2"/>
<evidence type="ECO:0000256" key="1">
    <source>
        <dbReference type="ARBA" id="ARBA00022679"/>
    </source>
</evidence>
<dbReference type="CDD" id="cd02440">
    <property type="entry name" value="AdoMet_MTases"/>
    <property type="match status" value="1"/>
</dbReference>
<organism evidence="3 4">
    <name type="scientific">Viridibacillus arvi</name>
    <dbReference type="NCBI Taxonomy" id="263475"/>
    <lineage>
        <taxon>Bacteria</taxon>
        <taxon>Bacillati</taxon>
        <taxon>Bacillota</taxon>
        <taxon>Bacilli</taxon>
        <taxon>Bacillales</taxon>
        <taxon>Caryophanaceae</taxon>
        <taxon>Viridibacillus</taxon>
    </lineage>
</organism>
<dbReference type="STRING" id="263475.AMD00_04305"/>
<dbReference type="Proteomes" id="UP000036867">
    <property type="component" value="Unassembled WGS sequence"/>
</dbReference>
<dbReference type="Pfam" id="PF08241">
    <property type="entry name" value="Methyltransf_11"/>
    <property type="match status" value="1"/>
</dbReference>
<dbReference type="InterPro" id="IPR013216">
    <property type="entry name" value="Methyltransf_11"/>
</dbReference>
<dbReference type="SUPFAM" id="SSF53335">
    <property type="entry name" value="S-adenosyl-L-methionine-dependent methyltransferases"/>
    <property type="match status" value="1"/>
</dbReference>
<dbReference type="AlphaFoldDB" id="A0A0M0LKS4"/>
<evidence type="ECO:0000259" key="2">
    <source>
        <dbReference type="Pfam" id="PF08241"/>
    </source>
</evidence>
<keyword evidence="3" id="KW-0489">Methyltransferase</keyword>
<proteinExistence type="predicted"/>
<keyword evidence="4" id="KW-1185">Reference proteome</keyword>
<dbReference type="Gene3D" id="3.40.50.150">
    <property type="entry name" value="Vaccinia Virus protein VP39"/>
    <property type="match status" value="1"/>
</dbReference>
<dbReference type="PANTHER" id="PTHR44068:SF1">
    <property type="entry name" value="HYPOTHETICAL LOC100005854"/>
    <property type="match status" value="1"/>
</dbReference>
<feature type="domain" description="Methyltransferase type 11" evidence="2">
    <location>
        <begin position="50"/>
        <end position="149"/>
    </location>
</feature>